<dbReference type="EMBL" id="GBRH01171354">
    <property type="protein sequence ID" value="JAE26542.1"/>
    <property type="molecule type" value="Transcribed_RNA"/>
</dbReference>
<dbReference type="AlphaFoldDB" id="A0A0A9GPY8"/>
<organism evidence="1">
    <name type="scientific">Arundo donax</name>
    <name type="common">Giant reed</name>
    <name type="synonym">Donax arundinaceus</name>
    <dbReference type="NCBI Taxonomy" id="35708"/>
    <lineage>
        <taxon>Eukaryota</taxon>
        <taxon>Viridiplantae</taxon>
        <taxon>Streptophyta</taxon>
        <taxon>Embryophyta</taxon>
        <taxon>Tracheophyta</taxon>
        <taxon>Spermatophyta</taxon>
        <taxon>Magnoliopsida</taxon>
        <taxon>Liliopsida</taxon>
        <taxon>Poales</taxon>
        <taxon>Poaceae</taxon>
        <taxon>PACMAD clade</taxon>
        <taxon>Arundinoideae</taxon>
        <taxon>Arundineae</taxon>
        <taxon>Arundo</taxon>
    </lineage>
</organism>
<accession>A0A0A9GPY8</accession>
<reference evidence="1" key="1">
    <citation type="submission" date="2014-09" db="EMBL/GenBank/DDBJ databases">
        <authorList>
            <person name="Magalhaes I.L.F."/>
            <person name="Oliveira U."/>
            <person name="Santos F.R."/>
            <person name="Vidigal T.H.D.A."/>
            <person name="Brescovit A.D."/>
            <person name="Santos A.J."/>
        </authorList>
    </citation>
    <scope>NUCLEOTIDE SEQUENCE</scope>
    <source>
        <tissue evidence="1">Shoot tissue taken approximately 20 cm above the soil surface</tissue>
    </source>
</reference>
<protein>
    <submittedName>
        <fullName evidence="1">Uncharacterized protein</fullName>
    </submittedName>
</protein>
<evidence type="ECO:0000313" key="1">
    <source>
        <dbReference type="EMBL" id="JAE26542.1"/>
    </source>
</evidence>
<reference evidence="1" key="2">
    <citation type="journal article" date="2015" name="Data Brief">
        <title>Shoot transcriptome of the giant reed, Arundo donax.</title>
        <authorList>
            <person name="Barrero R.A."/>
            <person name="Guerrero F.D."/>
            <person name="Moolhuijzen P."/>
            <person name="Goolsby J.A."/>
            <person name="Tidwell J."/>
            <person name="Bellgard S.E."/>
            <person name="Bellgard M.I."/>
        </authorList>
    </citation>
    <scope>NUCLEOTIDE SEQUENCE</scope>
    <source>
        <tissue evidence="1">Shoot tissue taken approximately 20 cm above the soil surface</tissue>
    </source>
</reference>
<name>A0A0A9GPY8_ARUDO</name>
<sequence length="32" mass="3697">MLFSEFLMRVMRRPAKVGCLTGASFELLVFFV</sequence>
<proteinExistence type="predicted"/>